<dbReference type="GO" id="GO:0102478">
    <property type="term" value="F:beta-L-arabinofuranosidase activity"/>
    <property type="evidence" value="ECO:0007669"/>
    <property type="project" value="UniProtKB-EC"/>
</dbReference>
<evidence type="ECO:0000259" key="2">
    <source>
        <dbReference type="Pfam" id="PF20736"/>
    </source>
</evidence>
<reference evidence="4" key="1">
    <citation type="submission" date="2022-01" db="EMBL/GenBank/DDBJ databases">
        <authorList>
            <person name="Criscuolo A."/>
        </authorList>
    </citation>
    <scope>NUCLEOTIDE SEQUENCE</scope>
    <source>
        <strain evidence="4">CIP111893</strain>
    </source>
</reference>
<accession>A0ABN8GUP8</accession>
<feature type="domain" description="Non-reducing end beta-L-arabinofuranosidase-like GH127 middle" evidence="2">
    <location>
        <begin position="425"/>
        <end position="518"/>
    </location>
</feature>
<comment type="caution">
    <text evidence="4">The sequence shown here is derived from an EMBL/GenBank/DDBJ whole genome shotgun (WGS) entry which is preliminary data.</text>
</comment>
<name>A0ABN8GUP8_9BACL</name>
<dbReference type="InterPro" id="IPR008928">
    <property type="entry name" value="6-hairpin_glycosidase_sf"/>
</dbReference>
<dbReference type="PANTHER" id="PTHR43465:SF2">
    <property type="entry name" value="DUF1680 DOMAIN PROTEIN (AFU_ORTHOLOGUE AFUA_1G08910)"/>
    <property type="match status" value="1"/>
</dbReference>
<keyword evidence="4" id="KW-0326">Glycosidase</keyword>
<keyword evidence="5" id="KW-1185">Reference proteome</keyword>
<dbReference type="InterPro" id="IPR049049">
    <property type="entry name" value="Beta-AFase-like_GH127_C"/>
</dbReference>
<evidence type="ECO:0000259" key="1">
    <source>
        <dbReference type="Pfam" id="PF07944"/>
    </source>
</evidence>
<dbReference type="EC" id="3.2.1.185" evidence="4"/>
<dbReference type="Pfam" id="PF20737">
    <property type="entry name" value="Glyco_hydro127C"/>
    <property type="match status" value="1"/>
</dbReference>
<protein>
    <submittedName>
        <fullName evidence="4">Non-reducing end beta-L-arabinofuranosidase</fullName>
        <ecNumber evidence="4">3.2.1.185</ecNumber>
    </submittedName>
</protein>
<sequence length="635" mass="71960">MLDIQTKLNPVPFTRVRIDDPFWMERSRTNREHTIPAIYDQCERSGRLEALKLQWREGEPKPHVFWDSDVTKWIEAASYSLALHPDAELEKRVDETIDLLASGQQPDGYLNIYFTAVEPGKRWMDLKDAHELYCAGHLFEAGVAHFEATGSRKLLDVVCKYADYIAQVFGSAEGQIQGYCGHPEIELALVRLYRCTNNRSYLDLSKYFVDERGRQPNYFDSEKEARGGTPAYFEHYFSAPGRQTTHDYSQSHKPVREQEQVVGHSVRAMYLYSAMADLAEEYNDPTLMDACKNLWNHLTETQMYITGGIGSSEGNEGFTDEYDLPNDTAYCETCASIGLVFWNHRMLHATGEAKYADVLERALYNGAISGVSLSGKSFFYVNPLESHGQHHRQEWFEVSCCPANLSRLLTTLGQYIYSEGEREAAVNLYVQSTGELAVNGEQVKLRQQTNYPWEGHVAVTLELGKSSEFALKLRRPGWCSRVEVSVNGEKQPASVEKGYIVLDRVWNNGDRVELEMEMVAERIYVNPAVAADRGRVAIQRGPVVYCLEEADNGPGLDKLSLSPEAPLNVKFDASLLEGVAVIRTMAQRPIEQDWAGKLYANKRGRSENIEVSAIPYYAWDNRQPGAMLVWIRESS</sequence>
<evidence type="ECO:0000259" key="3">
    <source>
        <dbReference type="Pfam" id="PF20737"/>
    </source>
</evidence>
<dbReference type="InterPro" id="IPR049174">
    <property type="entry name" value="Beta-AFase-like"/>
</dbReference>
<dbReference type="Proteomes" id="UP000838686">
    <property type="component" value="Unassembled WGS sequence"/>
</dbReference>
<keyword evidence="4" id="KW-0378">Hydrolase</keyword>
<gene>
    <name evidence="4" type="primary">hypBA1</name>
    <name evidence="4" type="ORF">PAECIP111893_04088</name>
</gene>
<evidence type="ECO:0000313" key="4">
    <source>
        <dbReference type="EMBL" id="CAH1216278.1"/>
    </source>
</evidence>
<dbReference type="SUPFAM" id="SSF48208">
    <property type="entry name" value="Six-hairpin glycosidases"/>
    <property type="match status" value="1"/>
</dbReference>
<dbReference type="EMBL" id="CAKMMF010000026">
    <property type="protein sequence ID" value="CAH1216278.1"/>
    <property type="molecule type" value="Genomic_DNA"/>
</dbReference>
<feature type="domain" description="Non-reducing end beta-L-arabinofuranosidase-like GH127 catalytic" evidence="1">
    <location>
        <begin position="16"/>
        <end position="413"/>
    </location>
</feature>
<feature type="domain" description="Non-reducing end beta-L-arabinofuranosidase-like GH127 C-terminal" evidence="3">
    <location>
        <begin position="521"/>
        <end position="632"/>
    </location>
</feature>
<dbReference type="InterPro" id="IPR012878">
    <property type="entry name" value="Beta-AFase-like_GH127_cat"/>
</dbReference>
<organism evidence="4 5">
    <name type="scientific">Paenibacillus plantiphilus</name>
    <dbReference type="NCBI Taxonomy" id="2905650"/>
    <lineage>
        <taxon>Bacteria</taxon>
        <taxon>Bacillati</taxon>
        <taxon>Bacillota</taxon>
        <taxon>Bacilli</taxon>
        <taxon>Bacillales</taxon>
        <taxon>Paenibacillaceae</taxon>
        <taxon>Paenibacillus</taxon>
    </lineage>
</organism>
<dbReference type="InterPro" id="IPR049046">
    <property type="entry name" value="Beta-AFase-like_GH127_middle"/>
</dbReference>
<proteinExistence type="predicted"/>
<dbReference type="Pfam" id="PF20736">
    <property type="entry name" value="Glyco_hydro127M"/>
    <property type="match status" value="1"/>
</dbReference>
<dbReference type="RefSeq" id="WP_236344418.1">
    <property type="nucleotide sequence ID" value="NZ_CAKMMF010000026.1"/>
</dbReference>
<dbReference type="Pfam" id="PF07944">
    <property type="entry name" value="Beta-AFase-like_GH127_cat"/>
    <property type="match status" value="1"/>
</dbReference>
<evidence type="ECO:0000313" key="5">
    <source>
        <dbReference type="Proteomes" id="UP000838686"/>
    </source>
</evidence>
<dbReference type="PANTHER" id="PTHR43465">
    <property type="entry name" value="DUF1680 DOMAIN PROTEIN (AFU_ORTHOLOGUE AFUA_1G08910)"/>
    <property type="match status" value="1"/>
</dbReference>